<dbReference type="EMBL" id="KQ982691">
    <property type="protein sequence ID" value="KYQ52186.1"/>
    <property type="molecule type" value="Genomic_DNA"/>
</dbReference>
<accession>A0A151WWJ4</accession>
<evidence type="ECO:0000313" key="3">
    <source>
        <dbReference type="Proteomes" id="UP000075809"/>
    </source>
</evidence>
<keyword evidence="3" id="KW-1185">Reference proteome</keyword>
<proteinExistence type="predicted"/>
<protein>
    <submittedName>
        <fullName evidence="2">Uncharacterized protein</fullName>
    </submittedName>
</protein>
<dbReference type="Proteomes" id="UP000075809">
    <property type="component" value="Unassembled WGS sequence"/>
</dbReference>
<name>A0A151WWJ4_9HYME</name>
<sequence length="52" mass="5671">MLGCQDGKTSRGLASAWPVRQEHNNHGRSIRTTTTMTTTTTTTTTTTETQTT</sequence>
<evidence type="ECO:0000256" key="1">
    <source>
        <dbReference type="SAM" id="MobiDB-lite"/>
    </source>
</evidence>
<gene>
    <name evidence="2" type="ORF">ALC60_08801</name>
</gene>
<dbReference type="AlphaFoldDB" id="A0A151WWJ4"/>
<evidence type="ECO:0000313" key="2">
    <source>
        <dbReference type="EMBL" id="KYQ52186.1"/>
    </source>
</evidence>
<feature type="compositionally biased region" description="Low complexity" evidence="1">
    <location>
        <begin position="32"/>
        <end position="52"/>
    </location>
</feature>
<reference evidence="2 3" key="1">
    <citation type="submission" date="2015-09" db="EMBL/GenBank/DDBJ databases">
        <title>Trachymyrmex zeteki WGS genome.</title>
        <authorList>
            <person name="Nygaard S."/>
            <person name="Hu H."/>
            <person name="Boomsma J."/>
            <person name="Zhang G."/>
        </authorList>
    </citation>
    <scope>NUCLEOTIDE SEQUENCE [LARGE SCALE GENOMIC DNA]</scope>
    <source>
        <strain evidence="2">Tzet28-1</strain>
        <tissue evidence="2">Whole body</tissue>
    </source>
</reference>
<feature type="region of interest" description="Disordered" evidence="1">
    <location>
        <begin position="1"/>
        <end position="52"/>
    </location>
</feature>
<organism evidence="2 3">
    <name type="scientific">Mycetomoellerius zeteki</name>
    <dbReference type="NCBI Taxonomy" id="64791"/>
    <lineage>
        <taxon>Eukaryota</taxon>
        <taxon>Metazoa</taxon>
        <taxon>Ecdysozoa</taxon>
        <taxon>Arthropoda</taxon>
        <taxon>Hexapoda</taxon>
        <taxon>Insecta</taxon>
        <taxon>Pterygota</taxon>
        <taxon>Neoptera</taxon>
        <taxon>Endopterygota</taxon>
        <taxon>Hymenoptera</taxon>
        <taxon>Apocrita</taxon>
        <taxon>Aculeata</taxon>
        <taxon>Formicoidea</taxon>
        <taxon>Formicidae</taxon>
        <taxon>Myrmicinae</taxon>
        <taxon>Mycetomoellerius</taxon>
    </lineage>
</organism>